<gene>
    <name evidence="1" type="ORF">Lpp14_07814</name>
</gene>
<proteinExistence type="predicted"/>
<dbReference type="Gene3D" id="3.40.190.10">
    <property type="entry name" value="Periplasmic binding protein-like II"/>
    <property type="match status" value="1"/>
</dbReference>
<accession>A0A829GQG0</accession>
<protein>
    <submittedName>
        <fullName evidence="1">Phosphate ABC transporter substrate-binding protein</fullName>
    </submittedName>
</protein>
<dbReference type="Proteomes" id="UP000014264">
    <property type="component" value="Unassembled WGS sequence"/>
</dbReference>
<dbReference type="AlphaFoldDB" id="A0A829GQG0"/>
<dbReference type="EMBL" id="ANJZ01000185">
    <property type="protein sequence ID" value="EPC62476.1"/>
    <property type="molecule type" value="Genomic_DNA"/>
</dbReference>
<comment type="caution">
    <text evidence="1">The sequence shown here is derived from an EMBL/GenBank/DDBJ whole genome shotgun (WGS) entry which is preliminary data.</text>
</comment>
<evidence type="ECO:0000313" key="1">
    <source>
        <dbReference type="EMBL" id="EPC62476.1"/>
    </source>
</evidence>
<sequence>MTTNTWKIWAYEHMYTKGKPNASTAAFINYIQSKNVQKTLVPKLGYIPRYSDDRCPYA</sequence>
<dbReference type="SUPFAM" id="SSF53850">
    <property type="entry name" value="Periplasmic binding protein-like II"/>
    <property type="match status" value="1"/>
</dbReference>
<name>A0A829GQG0_LACPA</name>
<evidence type="ECO:0000313" key="2">
    <source>
        <dbReference type="Proteomes" id="UP000014264"/>
    </source>
</evidence>
<organism evidence="1 2">
    <name type="scientific">Lacticaseibacillus paracasei subsp. paracasei Lpp14</name>
    <dbReference type="NCBI Taxonomy" id="1256204"/>
    <lineage>
        <taxon>Bacteria</taxon>
        <taxon>Bacillati</taxon>
        <taxon>Bacillota</taxon>
        <taxon>Bacilli</taxon>
        <taxon>Lactobacillales</taxon>
        <taxon>Lactobacillaceae</taxon>
        <taxon>Lacticaseibacillus</taxon>
    </lineage>
</organism>
<reference evidence="1 2" key="1">
    <citation type="journal article" date="2013" name="PLoS ONE">
        <title>Lactobacillus paracasei comparative genomics: towards species pan-genome definition and exploitation of diversity.</title>
        <authorList>
            <person name="Smokvina T."/>
            <person name="Wels M."/>
            <person name="Polka J."/>
            <person name="Chervaux C."/>
            <person name="Brisse S."/>
            <person name="Boekhorst J."/>
            <person name="van Hylckama Vlieg J.E."/>
            <person name="Siezen R.J."/>
        </authorList>
    </citation>
    <scope>NUCLEOTIDE SEQUENCE [LARGE SCALE GENOMIC DNA]</scope>
    <source>
        <strain evidence="1 2">Lpp14</strain>
    </source>
</reference>